<dbReference type="InterPro" id="IPR024278">
    <property type="entry name" value="DUF3823_N"/>
</dbReference>
<keyword evidence="5" id="KW-1185">Reference proteome</keyword>
<name>A0ABS2EXF7_9BACE</name>
<dbReference type="InterPro" id="IPR041186">
    <property type="entry name" value="DUF3823_C"/>
</dbReference>
<dbReference type="RefSeq" id="WP_204476115.1">
    <property type="nucleotide sequence ID" value="NZ_JACJJW010000024.1"/>
</dbReference>
<evidence type="ECO:0000256" key="1">
    <source>
        <dbReference type="SAM" id="SignalP"/>
    </source>
</evidence>
<dbReference type="Proteomes" id="UP000703295">
    <property type="component" value="Unassembled WGS sequence"/>
</dbReference>
<dbReference type="EMBL" id="JACJJW010000024">
    <property type="protein sequence ID" value="MBM6758939.1"/>
    <property type="molecule type" value="Genomic_DNA"/>
</dbReference>
<dbReference type="Gene3D" id="2.60.40.1120">
    <property type="entry name" value="Carboxypeptidase-like, regulatory domain"/>
    <property type="match status" value="1"/>
</dbReference>
<reference evidence="4 5" key="1">
    <citation type="journal article" date="2021" name="Sci. Rep.">
        <title>The distribution of antibiotic resistance genes in chicken gut microbiota commensals.</title>
        <authorList>
            <person name="Juricova H."/>
            <person name="Matiasovicova J."/>
            <person name="Kubasova T."/>
            <person name="Cejkova D."/>
            <person name="Rychlik I."/>
        </authorList>
    </citation>
    <scope>NUCLEOTIDE SEQUENCE [LARGE SCALE GENOMIC DNA]</scope>
    <source>
        <strain evidence="4 5">An801</strain>
    </source>
</reference>
<evidence type="ECO:0000259" key="2">
    <source>
        <dbReference type="Pfam" id="PF12866"/>
    </source>
</evidence>
<feature type="signal peptide" evidence="1">
    <location>
        <begin position="1"/>
        <end position="21"/>
    </location>
</feature>
<evidence type="ECO:0000313" key="5">
    <source>
        <dbReference type="Proteomes" id="UP000703295"/>
    </source>
</evidence>
<dbReference type="Pfam" id="PF12866">
    <property type="entry name" value="DUF3823"/>
    <property type="match status" value="1"/>
</dbReference>
<organism evidence="4 5">
    <name type="scientific">Bacteroides mediterraneensis</name>
    <dbReference type="NCBI Taxonomy" id="1841856"/>
    <lineage>
        <taxon>Bacteria</taxon>
        <taxon>Pseudomonadati</taxon>
        <taxon>Bacteroidota</taxon>
        <taxon>Bacteroidia</taxon>
        <taxon>Bacteroidales</taxon>
        <taxon>Bacteroidaceae</taxon>
        <taxon>Bacteroides</taxon>
    </lineage>
</organism>
<feature type="domain" description="DUF3823" evidence="3">
    <location>
        <begin position="125"/>
        <end position="232"/>
    </location>
</feature>
<proteinExistence type="predicted"/>
<dbReference type="Gene3D" id="2.60.40.2060">
    <property type="match status" value="1"/>
</dbReference>
<feature type="domain" description="DUF3823" evidence="2">
    <location>
        <begin position="31"/>
        <end position="120"/>
    </location>
</feature>
<keyword evidence="1" id="KW-0732">Signal</keyword>
<feature type="chain" id="PRO_5046266628" evidence="1">
    <location>
        <begin position="22"/>
        <end position="239"/>
    </location>
</feature>
<accession>A0ABS2EXF7</accession>
<evidence type="ECO:0000313" key="4">
    <source>
        <dbReference type="EMBL" id="MBM6758939.1"/>
    </source>
</evidence>
<protein>
    <submittedName>
        <fullName evidence="4">DUF3823 domain-containing protein</fullName>
    </submittedName>
</protein>
<dbReference type="Pfam" id="PF18003">
    <property type="entry name" value="DUF3823_C"/>
    <property type="match status" value="1"/>
</dbReference>
<evidence type="ECO:0000259" key="3">
    <source>
        <dbReference type="Pfam" id="PF18003"/>
    </source>
</evidence>
<sequence>MKKIYYLLSLLLVVCFTSCELDNYEAPNINLVGKVVYNGRSIYVRNNQVTFRLYEPGWELSSSTYMNVQVAQDGTFSAGVYGGKTYKLIRQNNLGPWVNPTVNDTITVNNYHGEVIEMPVTPYYLLDDATADCNGRLVTASCKITEVTPGQSIEKVGLYVGRNIIVDDIRNLGAGGYSEVTGVQAGQTVSLQVDLSGFSINSTNASLPQTGFIYARMGLKISGIDAMIFTEPFKLAFSE</sequence>
<comment type="caution">
    <text evidence="4">The sequence shown here is derived from an EMBL/GenBank/DDBJ whole genome shotgun (WGS) entry which is preliminary data.</text>
</comment>
<gene>
    <name evidence="4" type="ORF">H6A31_09655</name>
</gene>